<reference evidence="1 2" key="1">
    <citation type="submission" date="2017-04" db="EMBL/GenBank/DDBJ databases">
        <authorList>
            <person name="Afonso C.L."/>
            <person name="Miller P.J."/>
            <person name="Scott M.A."/>
            <person name="Spackman E."/>
            <person name="Goraichik I."/>
            <person name="Dimitrov K.M."/>
            <person name="Suarez D.L."/>
            <person name="Swayne D.E."/>
        </authorList>
    </citation>
    <scope>NUCLEOTIDE SEQUENCE [LARGE SCALE GENOMIC DNA]</scope>
    <source>
        <strain evidence="1 2">DSM 26133</strain>
    </source>
</reference>
<proteinExistence type="predicted"/>
<name>A0A1W2GDV7_REIFA</name>
<evidence type="ECO:0008006" key="3">
    <source>
        <dbReference type="Google" id="ProtNLM"/>
    </source>
</evidence>
<organism evidence="1 2">
    <name type="scientific">Reichenbachiella faecimaris</name>
    <dbReference type="NCBI Taxonomy" id="692418"/>
    <lineage>
        <taxon>Bacteria</taxon>
        <taxon>Pseudomonadati</taxon>
        <taxon>Bacteroidota</taxon>
        <taxon>Cytophagia</taxon>
        <taxon>Cytophagales</taxon>
        <taxon>Reichenbachiellaceae</taxon>
        <taxon>Reichenbachiella</taxon>
    </lineage>
</organism>
<dbReference type="InterPro" id="IPR025345">
    <property type="entry name" value="DUF4249"/>
</dbReference>
<dbReference type="Pfam" id="PF14054">
    <property type="entry name" value="DUF4249"/>
    <property type="match status" value="1"/>
</dbReference>
<dbReference type="AlphaFoldDB" id="A0A1W2GDV7"/>
<dbReference type="PROSITE" id="PS51257">
    <property type="entry name" value="PROKAR_LIPOPROTEIN"/>
    <property type="match status" value="1"/>
</dbReference>
<accession>A0A1W2GDV7</accession>
<protein>
    <recommendedName>
        <fullName evidence="3">DUF4249 domain-containing protein</fullName>
    </recommendedName>
</protein>
<gene>
    <name evidence="1" type="ORF">SAMN04488029_2128</name>
</gene>
<dbReference type="OrthoDB" id="1117670at2"/>
<keyword evidence="2" id="KW-1185">Reference proteome</keyword>
<dbReference type="Proteomes" id="UP000192472">
    <property type="component" value="Unassembled WGS sequence"/>
</dbReference>
<evidence type="ECO:0000313" key="1">
    <source>
        <dbReference type="EMBL" id="SMD34672.1"/>
    </source>
</evidence>
<evidence type="ECO:0000313" key="2">
    <source>
        <dbReference type="Proteomes" id="UP000192472"/>
    </source>
</evidence>
<dbReference type="STRING" id="692418.SAMN04488029_2128"/>
<dbReference type="RefSeq" id="WP_084372798.1">
    <property type="nucleotide sequence ID" value="NZ_FWYF01000002.1"/>
</dbReference>
<dbReference type="EMBL" id="FWYF01000002">
    <property type="protein sequence ID" value="SMD34672.1"/>
    <property type="molecule type" value="Genomic_DNA"/>
</dbReference>
<sequence length="309" mass="34497">MKSINKYIFLLSAFGLMACEDQIYPKLKEADQILAIDAWVNDKIEAQTIRVYKSAPYFDNSVREGLNGAEVYIQDNENNRFDFQDAGKGEYVWMPDGNVGFGSVGKTYTLSVLVDGILFQSVSVKNRVPEIDSVSFRFEKASLGNPDMHMGTFYARDPIGTGDTYWIKSYKNGLYLNKPSEINIAYDAGFNAGAVIDGLVFIQPIRDQVNRFDEDPKDELNVLPPYEDGDSLSVEIHSITNEAYHFLSEMREVLDRPGGFGELFTSPLGNLKSNISCISVESVEVVGFFCISAVEAKGKRLDVSQVPHE</sequence>